<feature type="transmembrane region" description="Helical" evidence="7">
    <location>
        <begin position="97"/>
        <end position="120"/>
    </location>
</feature>
<gene>
    <name evidence="9" type="ORF">NE646_03475</name>
</gene>
<dbReference type="Pfam" id="PF00999">
    <property type="entry name" value="Na_H_Exchanger"/>
    <property type="match status" value="1"/>
</dbReference>
<accession>A0AAW5K9P5</accession>
<protein>
    <submittedName>
        <fullName evidence="9">Cation:proton antiporter</fullName>
    </submittedName>
</protein>
<evidence type="ECO:0000313" key="9">
    <source>
        <dbReference type="EMBL" id="MCQ4948732.1"/>
    </source>
</evidence>
<evidence type="ECO:0000256" key="6">
    <source>
        <dbReference type="SAM" id="MobiDB-lite"/>
    </source>
</evidence>
<dbReference type="GO" id="GO:0015297">
    <property type="term" value="F:antiporter activity"/>
    <property type="evidence" value="ECO:0007669"/>
    <property type="project" value="InterPro"/>
</dbReference>
<evidence type="ECO:0000256" key="7">
    <source>
        <dbReference type="SAM" id="Phobius"/>
    </source>
</evidence>
<feature type="transmembrane region" description="Helical" evidence="7">
    <location>
        <begin position="282"/>
        <end position="315"/>
    </location>
</feature>
<keyword evidence="3 7" id="KW-1133">Transmembrane helix</keyword>
<reference evidence="9" key="1">
    <citation type="submission" date="2022-06" db="EMBL/GenBank/DDBJ databases">
        <title>Isolation of gut microbiota from human fecal samples.</title>
        <authorList>
            <person name="Pamer E.G."/>
            <person name="Barat B."/>
            <person name="Waligurski E."/>
            <person name="Medina S."/>
            <person name="Paddock L."/>
            <person name="Mostad J."/>
        </authorList>
    </citation>
    <scope>NUCLEOTIDE SEQUENCE</scope>
    <source>
        <strain evidence="9">DFI.7.96</strain>
    </source>
</reference>
<feature type="transmembrane region" description="Helical" evidence="7">
    <location>
        <begin position="126"/>
        <end position="146"/>
    </location>
</feature>
<dbReference type="InterPro" id="IPR038770">
    <property type="entry name" value="Na+/solute_symporter_sf"/>
</dbReference>
<evidence type="ECO:0000256" key="5">
    <source>
        <dbReference type="SAM" id="Coils"/>
    </source>
</evidence>
<feature type="transmembrane region" description="Helical" evidence="7">
    <location>
        <begin position="158"/>
        <end position="181"/>
    </location>
</feature>
<feature type="compositionally biased region" description="Basic residues" evidence="6">
    <location>
        <begin position="484"/>
        <end position="494"/>
    </location>
</feature>
<keyword evidence="2 7" id="KW-0812">Transmembrane</keyword>
<feature type="transmembrane region" description="Helical" evidence="7">
    <location>
        <begin position="68"/>
        <end position="85"/>
    </location>
</feature>
<comment type="caution">
    <text evidence="9">The sequence shown here is derived from an EMBL/GenBank/DDBJ whole genome shotgun (WGS) entry which is preliminary data.</text>
</comment>
<feature type="transmembrane region" description="Helical" evidence="7">
    <location>
        <begin position="12"/>
        <end position="31"/>
    </location>
</feature>
<comment type="subcellular location">
    <subcellularLocation>
        <location evidence="1">Membrane</location>
        <topology evidence="1">Multi-pass membrane protein</topology>
    </subcellularLocation>
</comment>
<feature type="region of interest" description="Disordered" evidence="6">
    <location>
        <begin position="459"/>
        <end position="494"/>
    </location>
</feature>
<dbReference type="PANTHER" id="PTHR43021">
    <property type="entry name" value="NA(+)/H(+) ANTIPORTER-RELATED"/>
    <property type="match status" value="1"/>
</dbReference>
<dbReference type="AlphaFoldDB" id="A0AAW5K9P5"/>
<feature type="transmembrane region" description="Helical" evidence="7">
    <location>
        <begin position="229"/>
        <end position="262"/>
    </location>
</feature>
<dbReference type="Proteomes" id="UP001205063">
    <property type="component" value="Unassembled WGS sequence"/>
</dbReference>
<proteinExistence type="predicted"/>
<feature type="transmembrane region" description="Helical" evidence="7">
    <location>
        <begin position="43"/>
        <end position="62"/>
    </location>
</feature>
<evidence type="ECO:0000256" key="4">
    <source>
        <dbReference type="ARBA" id="ARBA00023136"/>
    </source>
</evidence>
<evidence type="ECO:0000313" key="10">
    <source>
        <dbReference type="Proteomes" id="UP001205063"/>
    </source>
</evidence>
<name>A0AAW5K9P5_9FIRM</name>
<dbReference type="GO" id="GO:0016020">
    <property type="term" value="C:membrane"/>
    <property type="evidence" value="ECO:0007669"/>
    <property type="project" value="UniProtKB-SubCell"/>
</dbReference>
<evidence type="ECO:0000259" key="8">
    <source>
        <dbReference type="Pfam" id="PF00999"/>
    </source>
</evidence>
<organism evidence="9 10">
    <name type="scientific">Bittarella massiliensis</name>
    <name type="common">ex Durand et al. 2017</name>
    <dbReference type="NCBI Taxonomy" id="1720313"/>
    <lineage>
        <taxon>Bacteria</taxon>
        <taxon>Bacillati</taxon>
        <taxon>Bacillota</taxon>
        <taxon>Clostridia</taxon>
        <taxon>Eubacteriales</taxon>
        <taxon>Oscillospiraceae</taxon>
        <taxon>Bittarella (ex Durand et al. 2017)</taxon>
    </lineage>
</organism>
<evidence type="ECO:0000256" key="2">
    <source>
        <dbReference type="ARBA" id="ARBA00022692"/>
    </source>
</evidence>
<sequence>MLENLLQTNPAAAIVLTLAVILFAGFAFTRLTKRLHLPNVTGYILAGVLLGPYVLGIVPAEMVTRMDFVTDVALSFIAFDVGRYFKLAALKKSGAQVLIVTVFESLTAGVVITLTMIFLFHLSIPFSLLLGAIGCATAPASTIMTIKQYKAKGEFVNMILQVVALDDAVALIAFSICAALAQNMEGGSLDWSVLILPVIFNLVAIAMGSLSGFILNIFISDRRSNYHRLVLVTGFILGLSGLCMLLGVSPLLTCMAMGMVYVNVSHSKKLFKQVGGFTPPILLMFFVLSGLRLNVPSLATAGVIGVVYFFVRIFGKYLGAWLGAKIGRSSDDIRKYLGLALVPQAGVSIGLAVLGQRMLPPDMGTMLSTIILSSGVMYEMVGPACAKLSLHLSHSIPEGETLLEGGAPAPASPWAQRRAARLQKRAQRAETARLRAEEKAAALRLKAQLQWEAAHLGEEPLPLANTPETPLVPLPPAGKEKEKKKAKGKTPAHA</sequence>
<feature type="transmembrane region" description="Helical" evidence="7">
    <location>
        <begin position="193"/>
        <end position="217"/>
    </location>
</feature>
<dbReference type="GO" id="GO:1902600">
    <property type="term" value="P:proton transmembrane transport"/>
    <property type="evidence" value="ECO:0007669"/>
    <property type="project" value="InterPro"/>
</dbReference>
<feature type="coiled-coil region" evidence="5">
    <location>
        <begin position="419"/>
        <end position="446"/>
    </location>
</feature>
<feature type="transmembrane region" description="Helical" evidence="7">
    <location>
        <begin position="336"/>
        <end position="354"/>
    </location>
</feature>
<keyword evidence="5" id="KW-0175">Coiled coil</keyword>
<keyword evidence="4 7" id="KW-0472">Membrane</keyword>
<evidence type="ECO:0000256" key="3">
    <source>
        <dbReference type="ARBA" id="ARBA00022989"/>
    </source>
</evidence>
<evidence type="ECO:0000256" key="1">
    <source>
        <dbReference type="ARBA" id="ARBA00004141"/>
    </source>
</evidence>
<dbReference type="Gene3D" id="1.20.1530.20">
    <property type="match status" value="1"/>
</dbReference>
<dbReference type="RefSeq" id="WP_256135492.1">
    <property type="nucleotide sequence ID" value="NZ_JANGAB010000001.1"/>
</dbReference>
<dbReference type="EMBL" id="JANGAB010000001">
    <property type="protein sequence ID" value="MCQ4948732.1"/>
    <property type="molecule type" value="Genomic_DNA"/>
</dbReference>
<dbReference type="PANTHER" id="PTHR43021:SF2">
    <property type="entry name" value="CATION_H+ EXCHANGER DOMAIN-CONTAINING PROTEIN"/>
    <property type="match status" value="1"/>
</dbReference>
<feature type="domain" description="Cation/H+ exchanger transmembrane" evidence="8">
    <location>
        <begin position="21"/>
        <end position="375"/>
    </location>
</feature>
<dbReference type="InterPro" id="IPR006153">
    <property type="entry name" value="Cation/H_exchanger_TM"/>
</dbReference>